<dbReference type="Proteomes" id="UP000199371">
    <property type="component" value="Unassembled WGS sequence"/>
</dbReference>
<dbReference type="EMBL" id="FNXF01000001">
    <property type="protein sequence ID" value="SEH60948.1"/>
    <property type="molecule type" value="Genomic_DNA"/>
</dbReference>
<feature type="domain" description="DUF1543" evidence="1">
    <location>
        <begin position="91"/>
        <end position="133"/>
    </location>
</feature>
<keyword evidence="3" id="KW-1185">Reference proteome</keyword>
<dbReference type="InterPro" id="IPR011440">
    <property type="entry name" value="DUF1543"/>
</dbReference>
<reference evidence="3" key="1">
    <citation type="submission" date="2016-10" db="EMBL/GenBank/DDBJ databases">
        <authorList>
            <person name="Varghese N."/>
            <person name="Submissions S."/>
        </authorList>
    </citation>
    <scope>NUCLEOTIDE SEQUENCE [LARGE SCALE GENOMIC DNA]</scope>
    <source>
        <strain evidence="3">DSM 17616</strain>
    </source>
</reference>
<gene>
    <name evidence="2" type="ORF">SAMN05660691_00501</name>
</gene>
<dbReference type="OrthoDB" id="850243at2"/>
<evidence type="ECO:0000313" key="2">
    <source>
        <dbReference type="EMBL" id="SEH60948.1"/>
    </source>
</evidence>
<sequence length="166" mass="18686">MQLFLVYIGGTAPGANIELHDVRFVAAQRIEDTYSLLCQQWFGTVKGLHIDSYMQINHIDGYSVSLHNEPQPGSNKLYFVNFGGYYPDKIAEQHDFMLCVATSAAEAKAKAKQQLLTDADSQHKDDLLQLDDYFALEQLQGLHIHLHSSGQSQPMRPDWSGYQIIG</sequence>
<organism evidence="2 3">
    <name type="scientific">Rheinheimera pacifica</name>
    <dbReference type="NCBI Taxonomy" id="173990"/>
    <lineage>
        <taxon>Bacteria</taxon>
        <taxon>Pseudomonadati</taxon>
        <taxon>Pseudomonadota</taxon>
        <taxon>Gammaproteobacteria</taxon>
        <taxon>Chromatiales</taxon>
        <taxon>Chromatiaceae</taxon>
        <taxon>Rheinheimera</taxon>
    </lineage>
</organism>
<evidence type="ECO:0000259" key="1">
    <source>
        <dbReference type="Pfam" id="PF07566"/>
    </source>
</evidence>
<evidence type="ECO:0000313" key="3">
    <source>
        <dbReference type="Proteomes" id="UP000199371"/>
    </source>
</evidence>
<accession>A0A1H6JJE4</accession>
<proteinExistence type="predicted"/>
<feature type="domain" description="DUF1543" evidence="1">
    <location>
        <begin position="15"/>
        <end position="66"/>
    </location>
</feature>
<dbReference type="RefSeq" id="WP_092789823.1">
    <property type="nucleotide sequence ID" value="NZ_FNXF01000001.1"/>
</dbReference>
<name>A0A1H6JJE4_9GAMM</name>
<protein>
    <recommendedName>
        <fullName evidence="1">DUF1543 domain-containing protein</fullName>
    </recommendedName>
</protein>
<dbReference type="AlphaFoldDB" id="A0A1H6JJE4"/>
<dbReference type="STRING" id="173990.SAMN05660691_00501"/>
<dbReference type="Gene3D" id="3.10.20.10">
    <property type="match status" value="2"/>
</dbReference>
<dbReference type="Pfam" id="PF07566">
    <property type="entry name" value="DUF1543"/>
    <property type="match status" value="2"/>
</dbReference>